<feature type="compositionally biased region" description="Basic residues" evidence="1">
    <location>
        <begin position="332"/>
        <end position="341"/>
    </location>
</feature>
<accession>A0AAV7YB20</accession>
<feature type="region of interest" description="Disordered" evidence="1">
    <location>
        <begin position="226"/>
        <end position="251"/>
    </location>
</feature>
<comment type="caution">
    <text evidence="2">The sequence shown here is derived from an EMBL/GenBank/DDBJ whole genome shotgun (WGS) entry which is preliminary data.</text>
</comment>
<proteinExistence type="predicted"/>
<dbReference type="EMBL" id="JANTQA010000072">
    <property type="protein sequence ID" value="KAJ3424698.1"/>
    <property type="molecule type" value="Genomic_DNA"/>
</dbReference>
<evidence type="ECO:0000313" key="3">
    <source>
        <dbReference type="Proteomes" id="UP001146793"/>
    </source>
</evidence>
<feature type="compositionally biased region" description="Basic and acidic residues" evidence="1">
    <location>
        <begin position="277"/>
        <end position="290"/>
    </location>
</feature>
<organism evidence="2 3">
    <name type="scientific">Anaeramoeba flamelloides</name>
    <dbReference type="NCBI Taxonomy" id="1746091"/>
    <lineage>
        <taxon>Eukaryota</taxon>
        <taxon>Metamonada</taxon>
        <taxon>Anaeramoebidae</taxon>
        <taxon>Anaeramoeba</taxon>
    </lineage>
</organism>
<reference evidence="2" key="1">
    <citation type="submission" date="2022-08" db="EMBL/GenBank/DDBJ databases">
        <title>Novel sulphate-reducing endosymbionts in the free-living metamonad Anaeramoeba.</title>
        <authorList>
            <person name="Jerlstrom-Hultqvist J."/>
            <person name="Cepicka I."/>
            <person name="Gallot-Lavallee L."/>
            <person name="Salas-Leiva D."/>
            <person name="Curtis B.A."/>
            <person name="Zahonova K."/>
            <person name="Pipaliya S."/>
            <person name="Dacks J."/>
            <person name="Roger A.J."/>
        </authorList>
    </citation>
    <scope>NUCLEOTIDE SEQUENCE</scope>
    <source>
        <strain evidence="2">Busselton2</strain>
    </source>
</reference>
<gene>
    <name evidence="2" type="ORF">M0812_29422</name>
</gene>
<feature type="compositionally biased region" description="Basic residues" evidence="1">
    <location>
        <begin position="229"/>
        <end position="251"/>
    </location>
</feature>
<feature type="region of interest" description="Disordered" evidence="1">
    <location>
        <begin position="263"/>
        <end position="371"/>
    </location>
</feature>
<protein>
    <recommendedName>
        <fullName evidence="4">SAP domain-containing protein</fullName>
    </recommendedName>
</protein>
<evidence type="ECO:0000256" key="1">
    <source>
        <dbReference type="SAM" id="MobiDB-lite"/>
    </source>
</evidence>
<evidence type="ECO:0000313" key="2">
    <source>
        <dbReference type="EMBL" id="KAJ3424698.1"/>
    </source>
</evidence>
<dbReference type="AlphaFoldDB" id="A0AAV7YB20"/>
<feature type="compositionally biased region" description="Basic and acidic residues" evidence="1">
    <location>
        <begin position="318"/>
        <end position="331"/>
    </location>
</feature>
<feature type="compositionally biased region" description="Basic and acidic residues" evidence="1">
    <location>
        <begin position="342"/>
        <end position="354"/>
    </location>
</feature>
<name>A0AAV7YB20_9EUKA</name>
<evidence type="ECO:0008006" key="4">
    <source>
        <dbReference type="Google" id="ProtNLM"/>
    </source>
</evidence>
<dbReference type="Proteomes" id="UP001146793">
    <property type="component" value="Unassembled WGS sequence"/>
</dbReference>
<sequence length="596" mass="70747">MNDELYVLELYKQEGMEWLENSATRTEIEELCNLLGLSYEFKLPKERLCELIFVKPLLEGMKQASEELVTEQLKLWKIVYQQKASHEEKIDLLNKKYLQWIGALTNETKKNMKSQLGKLGLKKAGKKENLFARLKKKKKTKPFSITPLPYNQNQFSFTQITHNELNINDQTNLHSIKNLTYSQPTTLNKSSTGFSNEKTKPLRSFTIKTYRSLSQEEVQHKITNTNLKTRQRIQKQKKKKKKPRKKKSLTKLHCQKIDNSQTIIENKTSKTKHKRYKNEIGRQKDKEIGTRNEIIGNVKKDQRKNNNKRSNLSIKHHERSDFSKNSNQDKKRGGRSHHRKETKREKEKEKEKHKEKQKHIQKQEQKQKQQQQEEEEEEEIIKQLKKKFNNNNSLNKTIQNILKASNLMNNINSKNKNIQMDQKYSEAKSRKRIPKKNHQQLTNNLVQGGVSFWKNFRKMPLKINNKSVIDPIFINVNQQELSQLKINKTNLFSKQPSNPKSCNEKQVHKANIKSNGGDLRENNLENQKFKFLLDFSKYPENYEFLKNLDKNKINNYLSKFNFENHSHILHNNKILLLVPFTQQIKRIENLENEKKY</sequence>